<accession>A0A1L8RH42</accession>
<dbReference type="EMBL" id="JXKH01000003">
    <property type="protein sequence ID" value="OJG19057.1"/>
    <property type="molecule type" value="Genomic_DNA"/>
</dbReference>
<evidence type="ECO:0000313" key="1">
    <source>
        <dbReference type="EMBL" id="OJG19057.1"/>
    </source>
</evidence>
<keyword evidence="2" id="KW-1185">Reference proteome</keyword>
<dbReference type="STRING" id="214095.RU97_GL001675"/>
<name>A0A1L8RH42_9ENTE</name>
<evidence type="ECO:0000313" key="2">
    <source>
        <dbReference type="Proteomes" id="UP000181884"/>
    </source>
</evidence>
<protein>
    <submittedName>
        <fullName evidence="1">Uncharacterized protein</fullName>
    </submittedName>
</protein>
<dbReference type="Proteomes" id="UP000181884">
    <property type="component" value="Unassembled WGS sequence"/>
</dbReference>
<reference evidence="1 2" key="1">
    <citation type="submission" date="2014-12" db="EMBL/GenBank/DDBJ databases">
        <title>Draft genome sequences of 29 type strains of Enterococci.</title>
        <authorList>
            <person name="Zhong Z."/>
            <person name="Sun Z."/>
            <person name="Liu W."/>
            <person name="Zhang W."/>
            <person name="Zhang H."/>
        </authorList>
    </citation>
    <scope>NUCLEOTIDE SEQUENCE [LARGE SCALE GENOMIC DNA]</scope>
    <source>
        <strain evidence="1 2">DSM 17029</strain>
    </source>
</reference>
<organism evidence="1 2">
    <name type="scientific">Enterococcus canis</name>
    <dbReference type="NCBI Taxonomy" id="214095"/>
    <lineage>
        <taxon>Bacteria</taxon>
        <taxon>Bacillati</taxon>
        <taxon>Bacillota</taxon>
        <taxon>Bacilli</taxon>
        <taxon>Lactobacillales</taxon>
        <taxon>Enterococcaceae</taxon>
        <taxon>Enterococcus</taxon>
    </lineage>
</organism>
<sequence length="78" mass="9382">MLNINELFTLYHTTNLFYFEHPELNQGEVVPFLSAFDDFYFELKQVFLNEDDDTALLYNRLLTMKETFEELTKAYNVL</sequence>
<proteinExistence type="predicted"/>
<gene>
    <name evidence="1" type="ORF">RU97_GL001675</name>
</gene>
<comment type="caution">
    <text evidence="1">The sequence shown here is derived from an EMBL/GenBank/DDBJ whole genome shotgun (WGS) entry which is preliminary data.</text>
</comment>
<dbReference type="AlphaFoldDB" id="A0A1L8RH42"/>